<evidence type="ECO:0000313" key="1">
    <source>
        <dbReference type="EMBL" id="KAJ0399484.1"/>
    </source>
</evidence>
<dbReference type="Proteomes" id="UP001209570">
    <property type="component" value="Unassembled WGS sequence"/>
</dbReference>
<gene>
    <name evidence="1" type="ORF">P43SY_003361</name>
</gene>
<reference evidence="1" key="1">
    <citation type="submission" date="2021-12" db="EMBL/GenBank/DDBJ databases">
        <title>Prjna785345.</title>
        <authorList>
            <person name="Rujirawat T."/>
            <person name="Krajaejun T."/>
        </authorList>
    </citation>
    <scope>NUCLEOTIDE SEQUENCE</scope>
    <source>
        <strain evidence="1">Pi057C3</strain>
    </source>
</reference>
<comment type="caution">
    <text evidence="1">The sequence shown here is derived from an EMBL/GenBank/DDBJ whole genome shotgun (WGS) entry which is preliminary data.</text>
</comment>
<protein>
    <submittedName>
        <fullName evidence="1">Uncharacterized protein</fullName>
    </submittedName>
</protein>
<proteinExistence type="predicted"/>
<organism evidence="1 2">
    <name type="scientific">Pythium insidiosum</name>
    <name type="common">Pythiosis disease agent</name>
    <dbReference type="NCBI Taxonomy" id="114742"/>
    <lineage>
        <taxon>Eukaryota</taxon>
        <taxon>Sar</taxon>
        <taxon>Stramenopiles</taxon>
        <taxon>Oomycota</taxon>
        <taxon>Peronosporomycetes</taxon>
        <taxon>Pythiales</taxon>
        <taxon>Pythiaceae</taxon>
        <taxon>Pythium</taxon>
    </lineage>
</organism>
<name>A0AAD5LFN0_PYTIN</name>
<sequence>MTSRFSTREFKGVAIRAVAAASAAVRKIRVDDEIIRKLRLRMVDTPATRDNLLEALTVIMIQLAERATSRKVRFEDVAQLIDGLPHATDAPDNDEAEWTGDASLAAEPTWQMERVFDRFRGPDRCWYALVAWEPTVEPIANIPRGMIAAFDRERRAIVRRTYIEDEAEEA</sequence>
<keyword evidence="2" id="KW-1185">Reference proteome</keyword>
<dbReference type="EMBL" id="JAKCXM010000181">
    <property type="protein sequence ID" value="KAJ0399484.1"/>
    <property type="molecule type" value="Genomic_DNA"/>
</dbReference>
<evidence type="ECO:0000313" key="2">
    <source>
        <dbReference type="Proteomes" id="UP001209570"/>
    </source>
</evidence>
<accession>A0AAD5LFN0</accession>
<dbReference type="AlphaFoldDB" id="A0AAD5LFN0"/>